<dbReference type="NCBIfam" id="TIGR01174">
    <property type="entry name" value="ftsA"/>
    <property type="match status" value="1"/>
</dbReference>
<keyword evidence="4" id="KW-0131">Cell cycle</keyword>
<dbReference type="Gene3D" id="3.30.1490.110">
    <property type="match status" value="1"/>
</dbReference>
<dbReference type="EMBL" id="UINC01000509">
    <property type="protein sequence ID" value="SUZ56548.1"/>
    <property type="molecule type" value="Genomic_DNA"/>
</dbReference>
<dbReference type="AlphaFoldDB" id="A0A381NRT1"/>
<feature type="non-terminal residue" evidence="6">
    <location>
        <position position="1"/>
    </location>
</feature>
<evidence type="ECO:0000313" key="6">
    <source>
        <dbReference type="EMBL" id="SUZ56548.1"/>
    </source>
</evidence>
<dbReference type="InterPro" id="IPR050696">
    <property type="entry name" value="FtsA/MreB"/>
</dbReference>
<dbReference type="PANTHER" id="PTHR32432">
    <property type="entry name" value="CELL DIVISION PROTEIN FTSA-RELATED"/>
    <property type="match status" value="1"/>
</dbReference>
<dbReference type="Pfam" id="PF14450">
    <property type="entry name" value="FtsA"/>
    <property type="match status" value="1"/>
</dbReference>
<evidence type="ECO:0000256" key="2">
    <source>
        <dbReference type="ARBA" id="ARBA00022618"/>
    </source>
</evidence>
<dbReference type="InterPro" id="IPR003494">
    <property type="entry name" value="SHS2_FtsA"/>
</dbReference>
<dbReference type="InterPro" id="IPR020823">
    <property type="entry name" value="Cell_div_FtsA"/>
</dbReference>
<accession>A0A381NRT1</accession>
<dbReference type="GO" id="GO:0009898">
    <property type="term" value="C:cytoplasmic side of plasma membrane"/>
    <property type="evidence" value="ECO:0007669"/>
    <property type="project" value="TreeGrafter"/>
</dbReference>
<proteinExistence type="predicted"/>
<evidence type="ECO:0000256" key="3">
    <source>
        <dbReference type="ARBA" id="ARBA00023136"/>
    </source>
</evidence>
<keyword evidence="2" id="KW-0132">Cell division</keyword>
<gene>
    <name evidence="6" type="ORF">METZ01_LOCUS9402</name>
</gene>
<name>A0A381NRT1_9ZZZZ</name>
<dbReference type="InterPro" id="IPR043129">
    <property type="entry name" value="ATPase_NBD"/>
</dbReference>
<dbReference type="PIRSF" id="PIRSF003101">
    <property type="entry name" value="FtsA"/>
    <property type="match status" value="1"/>
</dbReference>
<evidence type="ECO:0000256" key="1">
    <source>
        <dbReference type="ARBA" id="ARBA00022475"/>
    </source>
</evidence>
<evidence type="ECO:0000259" key="5">
    <source>
        <dbReference type="SMART" id="SM00842"/>
    </source>
</evidence>
<dbReference type="Pfam" id="PF02491">
    <property type="entry name" value="SHS2_FTSA"/>
    <property type="match status" value="1"/>
</dbReference>
<protein>
    <recommendedName>
        <fullName evidence="5">SHS2 domain-containing protein</fullName>
    </recommendedName>
</protein>
<evidence type="ECO:0000256" key="4">
    <source>
        <dbReference type="ARBA" id="ARBA00023306"/>
    </source>
</evidence>
<dbReference type="SUPFAM" id="SSF53067">
    <property type="entry name" value="Actin-like ATPase domain"/>
    <property type="match status" value="2"/>
</dbReference>
<dbReference type="GO" id="GO:0051301">
    <property type="term" value="P:cell division"/>
    <property type="evidence" value="ECO:0007669"/>
    <property type="project" value="UniProtKB-KW"/>
</dbReference>
<keyword evidence="3" id="KW-0472">Membrane</keyword>
<reference evidence="6" key="1">
    <citation type="submission" date="2018-05" db="EMBL/GenBank/DDBJ databases">
        <authorList>
            <person name="Lanie J.A."/>
            <person name="Ng W.-L."/>
            <person name="Kazmierczak K.M."/>
            <person name="Andrzejewski T.M."/>
            <person name="Davidsen T.M."/>
            <person name="Wayne K.J."/>
            <person name="Tettelin H."/>
            <person name="Glass J.I."/>
            <person name="Rusch D."/>
            <person name="Podicherti R."/>
            <person name="Tsui H.-C.T."/>
            <person name="Winkler M.E."/>
        </authorList>
    </citation>
    <scope>NUCLEOTIDE SEQUENCE</scope>
</reference>
<dbReference type="Gene3D" id="3.30.420.40">
    <property type="match status" value="1"/>
</dbReference>
<dbReference type="SMART" id="SM00842">
    <property type="entry name" value="FtsA"/>
    <property type="match status" value="1"/>
</dbReference>
<sequence length="390" mass="43737">VGRVNQNQELEILSIQTIQTESIECGTIVDKERLRKDLEYLIDRIEKEAKINIKDVMVSMSGETIKSINSLSRTSINDSTDSKIDEEIKSKLLSQCADIQVSTGRHILHKISQGFVIDDSPLVRNPLGMRGKIVEARAHIIHVQEFNLAQIDACFTGDLAIDINPVFDGLASSYGNLSEDDKKLGVVFVDIGSDKTNVVIYKDKYLIHSKVIPIGSNLVTKDLATRFDTSIQHAEEIKRKHVSALSKLADVESNFELPIENDDLKRKFNKKEVSEIAESRFKEIINKVNEAIQASGVNILKFGSGIKITGGGANVKNLDLLFKEQLGTKCEYLLLKKTVFKENLEDKREYATLIGLLLWPVSHVEDDSPLIGIKKSFTENFSNIWKGFFE</sequence>
<dbReference type="PANTHER" id="PTHR32432:SF4">
    <property type="entry name" value="CELL DIVISION PROTEIN FTSA"/>
    <property type="match status" value="1"/>
</dbReference>
<dbReference type="GO" id="GO:0032153">
    <property type="term" value="C:cell division site"/>
    <property type="evidence" value="ECO:0007669"/>
    <property type="project" value="TreeGrafter"/>
</dbReference>
<keyword evidence="1" id="KW-1003">Cell membrane</keyword>
<organism evidence="6">
    <name type="scientific">marine metagenome</name>
    <dbReference type="NCBI Taxonomy" id="408172"/>
    <lineage>
        <taxon>unclassified sequences</taxon>
        <taxon>metagenomes</taxon>
        <taxon>ecological metagenomes</taxon>
    </lineage>
</organism>
<feature type="domain" description="SHS2" evidence="5">
    <location>
        <begin position="1"/>
        <end position="176"/>
    </location>
</feature>